<gene>
    <name evidence="4" type="ORF">NCTC10485_03294</name>
</gene>
<reference evidence="4 5" key="1">
    <citation type="submission" date="2018-12" db="EMBL/GenBank/DDBJ databases">
        <authorList>
            <consortium name="Pathogen Informatics"/>
        </authorList>
    </citation>
    <scope>NUCLEOTIDE SEQUENCE [LARGE SCALE GENOMIC DNA]</scope>
    <source>
        <strain evidence="4 5">NCTC10485</strain>
    </source>
</reference>
<protein>
    <submittedName>
        <fullName evidence="4">Transcriptional regulator</fullName>
    </submittedName>
</protein>
<dbReference type="PANTHER" id="PTHR30055">
    <property type="entry name" value="HTH-TYPE TRANSCRIPTIONAL REGULATOR RUTR"/>
    <property type="match status" value="1"/>
</dbReference>
<accession>A0A3S4VJF2</accession>
<dbReference type="OrthoDB" id="3218408at2"/>
<dbReference type="EMBL" id="LR134355">
    <property type="protein sequence ID" value="VEG48990.1"/>
    <property type="molecule type" value="Genomic_DNA"/>
</dbReference>
<dbReference type="InterPro" id="IPR050109">
    <property type="entry name" value="HTH-type_TetR-like_transc_reg"/>
</dbReference>
<evidence type="ECO:0000259" key="3">
    <source>
        <dbReference type="PROSITE" id="PS50977"/>
    </source>
</evidence>
<keyword evidence="1 2" id="KW-0238">DNA-binding</keyword>
<sequence length="187" mass="21191">MAPRATGNSRLSVDDWLQAGYTLIAEDGLQALKIDRLCARLGVTKGSFYWHFSDMAGYRSALIEAWAEQRGEEHRVYQEIRDRPPAERLSMMIKALISPRHWQLERAMREWARTDPNVAASVAAADRRVIRTVRQAFADLDFAPEEAELRAQTTFAAGIGFLQIAGSKTPPLSAAQRERFLEFMLRP</sequence>
<organism evidence="4 5">
    <name type="scientific">Mycolicibacterium chitae</name>
    <name type="common">Mycobacterium chitae</name>
    <dbReference type="NCBI Taxonomy" id="1792"/>
    <lineage>
        <taxon>Bacteria</taxon>
        <taxon>Bacillati</taxon>
        <taxon>Actinomycetota</taxon>
        <taxon>Actinomycetes</taxon>
        <taxon>Mycobacteriales</taxon>
        <taxon>Mycobacteriaceae</taxon>
        <taxon>Mycolicibacterium</taxon>
    </lineage>
</organism>
<dbReference type="GO" id="GO:0000976">
    <property type="term" value="F:transcription cis-regulatory region binding"/>
    <property type="evidence" value="ECO:0007669"/>
    <property type="project" value="TreeGrafter"/>
</dbReference>
<dbReference type="InterPro" id="IPR001647">
    <property type="entry name" value="HTH_TetR"/>
</dbReference>
<dbReference type="GO" id="GO:0003700">
    <property type="term" value="F:DNA-binding transcription factor activity"/>
    <property type="evidence" value="ECO:0007669"/>
    <property type="project" value="TreeGrafter"/>
</dbReference>
<evidence type="ECO:0000256" key="1">
    <source>
        <dbReference type="ARBA" id="ARBA00023125"/>
    </source>
</evidence>
<dbReference type="AlphaFoldDB" id="A0A3S4VJF2"/>
<proteinExistence type="predicted"/>
<name>A0A3S4VJF2_MYCCI</name>
<dbReference type="RefSeq" id="WP_126334714.1">
    <property type="nucleotide sequence ID" value="NZ_AP022604.1"/>
</dbReference>
<dbReference type="Pfam" id="PF00440">
    <property type="entry name" value="TetR_N"/>
    <property type="match status" value="1"/>
</dbReference>
<dbReference type="SUPFAM" id="SSF46689">
    <property type="entry name" value="Homeodomain-like"/>
    <property type="match status" value="1"/>
</dbReference>
<evidence type="ECO:0000313" key="5">
    <source>
        <dbReference type="Proteomes" id="UP000282551"/>
    </source>
</evidence>
<dbReference type="InterPro" id="IPR009057">
    <property type="entry name" value="Homeodomain-like_sf"/>
</dbReference>
<dbReference type="Gene3D" id="1.10.357.10">
    <property type="entry name" value="Tetracycline Repressor, domain 2"/>
    <property type="match status" value="1"/>
</dbReference>
<keyword evidence="5" id="KW-1185">Reference proteome</keyword>
<evidence type="ECO:0000256" key="2">
    <source>
        <dbReference type="PROSITE-ProRule" id="PRU00335"/>
    </source>
</evidence>
<evidence type="ECO:0000313" key="4">
    <source>
        <dbReference type="EMBL" id="VEG48990.1"/>
    </source>
</evidence>
<feature type="domain" description="HTH tetR-type" evidence="3">
    <location>
        <begin position="10"/>
        <end position="70"/>
    </location>
</feature>
<feature type="DNA-binding region" description="H-T-H motif" evidence="2">
    <location>
        <begin position="33"/>
        <end position="52"/>
    </location>
</feature>
<dbReference type="Proteomes" id="UP000282551">
    <property type="component" value="Chromosome"/>
</dbReference>
<dbReference type="PANTHER" id="PTHR30055:SF239">
    <property type="entry name" value="TRANSCRIPTIONAL REGULATORY PROTEIN"/>
    <property type="match status" value="1"/>
</dbReference>
<dbReference type="PROSITE" id="PS50977">
    <property type="entry name" value="HTH_TETR_2"/>
    <property type="match status" value="1"/>
</dbReference>